<keyword evidence="4" id="KW-0813">Transport</keyword>
<organism evidence="12 13">
    <name type="scientific">Vibrio maritimus</name>
    <dbReference type="NCBI Taxonomy" id="990268"/>
    <lineage>
        <taxon>Bacteria</taxon>
        <taxon>Pseudomonadati</taxon>
        <taxon>Pseudomonadota</taxon>
        <taxon>Gammaproteobacteria</taxon>
        <taxon>Vibrionales</taxon>
        <taxon>Vibrionaceae</taxon>
        <taxon>Vibrio</taxon>
    </lineage>
</organism>
<gene>
    <name evidence="12" type="ORF">JCM19240_4577</name>
</gene>
<comment type="similarity">
    <text evidence="2">Belongs to the GSP N family.</text>
</comment>
<dbReference type="GO" id="GO:0005886">
    <property type="term" value="C:plasma membrane"/>
    <property type="evidence" value="ECO:0007669"/>
    <property type="project" value="UniProtKB-SubCell"/>
</dbReference>
<sequence length="253" mass="27322">MVKKVIKYGFLCTTVFAASAIYHLPASVVMSYAPMPRELALDGTTGTIWQGNAQNVRFQQYSIGDVSWQFSWSSLLTLSPEYSVRFGRGSTLGLSGRGNLGVSTSGPYLENVLASIPADTVVQYAPIPVPIKAGGQLELAIKSLNYASPWCGSGDGSLSWNAGYIESPIGSLGLGPTIVDLSCADSVLSAAGSQNSNQVSSEFSASVTPNRQYQSQAWFRPESEFPTNMRQQLRWLGNPDGEGRYSFNYQGRF</sequence>
<evidence type="ECO:0000256" key="9">
    <source>
        <dbReference type="ARBA" id="ARBA00023136"/>
    </source>
</evidence>
<reference evidence="12 13" key="2">
    <citation type="submission" date="2014-09" db="EMBL/GenBank/DDBJ databases">
        <authorList>
            <consortium name="NBRP consortium"/>
            <person name="Sawabe T."/>
            <person name="Meirelles P."/>
            <person name="Nakanishi M."/>
            <person name="Sayaka M."/>
            <person name="Hattori M."/>
            <person name="Ohkuma M."/>
        </authorList>
    </citation>
    <scope>NUCLEOTIDE SEQUENCE [LARGE SCALE GENOMIC DNA]</scope>
    <source>
        <strain evidence="12 13">JCM 19240</strain>
    </source>
</reference>
<evidence type="ECO:0000256" key="5">
    <source>
        <dbReference type="ARBA" id="ARBA00022475"/>
    </source>
</evidence>
<evidence type="ECO:0000256" key="7">
    <source>
        <dbReference type="ARBA" id="ARBA00022692"/>
    </source>
</evidence>
<evidence type="ECO:0000313" key="12">
    <source>
        <dbReference type="EMBL" id="GAL37174.1"/>
    </source>
</evidence>
<evidence type="ECO:0000313" key="13">
    <source>
        <dbReference type="Proteomes" id="UP000029224"/>
    </source>
</evidence>
<reference evidence="12 13" key="1">
    <citation type="submission" date="2014-09" db="EMBL/GenBank/DDBJ databases">
        <title>Vibrio maritimus JCM 19240. (C210) whole genome shotgun sequence.</title>
        <authorList>
            <person name="Sawabe T."/>
            <person name="Meirelles P."/>
            <person name="Nakanishi M."/>
            <person name="Sayaka M."/>
            <person name="Hattori M."/>
            <person name="Ohkuma M."/>
        </authorList>
    </citation>
    <scope>NUCLEOTIDE SEQUENCE [LARGE SCALE GENOMIC DNA]</scope>
    <source>
        <strain evidence="12 13">JCM 19240</strain>
    </source>
</reference>
<keyword evidence="5" id="KW-1003">Cell membrane</keyword>
<dbReference type="GO" id="GO:0015628">
    <property type="term" value="P:protein secretion by the type II secretion system"/>
    <property type="evidence" value="ECO:0007669"/>
    <property type="project" value="InterPro"/>
</dbReference>
<evidence type="ECO:0000256" key="8">
    <source>
        <dbReference type="ARBA" id="ARBA00022927"/>
    </source>
</evidence>
<evidence type="ECO:0000256" key="11">
    <source>
        <dbReference type="SAM" id="SignalP"/>
    </source>
</evidence>
<keyword evidence="7" id="KW-0812">Transmembrane</keyword>
<evidence type="ECO:0000256" key="6">
    <source>
        <dbReference type="ARBA" id="ARBA00022519"/>
    </source>
</evidence>
<dbReference type="Proteomes" id="UP000029224">
    <property type="component" value="Unassembled WGS sequence"/>
</dbReference>
<dbReference type="EMBL" id="BBMT01000015">
    <property type="protein sequence ID" value="GAL37174.1"/>
    <property type="molecule type" value="Genomic_DNA"/>
</dbReference>
<feature type="signal peptide" evidence="11">
    <location>
        <begin position="1"/>
        <end position="17"/>
    </location>
</feature>
<keyword evidence="11" id="KW-0732">Signal</keyword>
<evidence type="ECO:0000256" key="10">
    <source>
        <dbReference type="ARBA" id="ARBA00030772"/>
    </source>
</evidence>
<comment type="subcellular location">
    <subcellularLocation>
        <location evidence="1">Cell inner membrane</location>
    </subcellularLocation>
</comment>
<dbReference type="InterPro" id="IPR022792">
    <property type="entry name" value="T2SS_protein-GspN"/>
</dbReference>
<evidence type="ECO:0000256" key="2">
    <source>
        <dbReference type="ARBA" id="ARBA00007208"/>
    </source>
</evidence>
<dbReference type="GO" id="GO:0015627">
    <property type="term" value="C:type II protein secretion system complex"/>
    <property type="evidence" value="ECO:0007669"/>
    <property type="project" value="InterPro"/>
</dbReference>
<evidence type="ECO:0000256" key="3">
    <source>
        <dbReference type="ARBA" id="ARBA00021563"/>
    </source>
</evidence>
<comment type="caution">
    <text evidence="12">The sequence shown here is derived from an EMBL/GenBank/DDBJ whole genome shotgun (WGS) entry which is preliminary data.</text>
</comment>
<accession>A0A090TEH4</accession>
<evidence type="ECO:0000256" key="1">
    <source>
        <dbReference type="ARBA" id="ARBA00004533"/>
    </source>
</evidence>
<dbReference type="Pfam" id="PF01203">
    <property type="entry name" value="T2SSN"/>
    <property type="match status" value="1"/>
</dbReference>
<keyword evidence="6" id="KW-0997">Cell inner membrane</keyword>
<protein>
    <recommendedName>
        <fullName evidence="3">Type II secretion system protein N</fullName>
    </recommendedName>
    <alternativeName>
        <fullName evidence="10">General secretion pathway protein N</fullName>
    </alternativeName>
</protein>
<keyword evidence="8" id="KW-0653">Protein transport</keyword>
<feature type="chain" id="PRO_5001863932" description="Type II secretion system protein N" evidence="11">
    <location>
        <begin position="18"/>
        <end position="253"/>
    </location>
</feature>
<proteinExistence type="inferred from homology"/>
<keyword evidence="9" id="KW-0472">Membrane</keyword>
<dbReference type="AlphaFoldDB" id="A0A090TEH4"/>
<name>A0A090TEH4_9VIBR</name>
<keyword evidence="13" id="KW-1185">Reference proteome</keyword>
<evidence type="ECO:0000256" key="4">
    <source>
        <dbReference type="ARBA" id="ARBA00022448"/>
    </source>
</evidence>